<evidence type="ECO:0000256" key="4">
    <source>
        <dbReference type="ARBA" id="ARBA00022989"/>
    </source>
</evidence>
<dbReference type="GO" id="GO:0030420">
    <property type="term" value="P:establishment of competence for transformation"/>
    <property type="evidence" value="ECO:0007669"/>
    <property type="project" value="InterPro"/>
</dbReference>
<feature type="domain" description="Metallo-beta-lactamase" evidence="7">
    <location>
        <begin position="473"/>
        <end position="683"/>
    </location>
</feature>
<feature type="transmembrane region" description="Helical" evidence="6">
    <location>
        <begin position="286"/>
        <end position="305"/>
    </location>
</feature>
<dbReference type="GO" id="GO:0005886">
    <property type="term" value="C:plasma membrane"/>
    <property type="evidence" value="ECO:0007669"/>
    <property type="project" value="UniProtKB-SubCell"/>
</dbReference>
<evidence type="ECO:0000313" key="8">
    <source>
        <dbReference type="EMBL" id="GGH84901.1"/>
    </source>
</evidence>
<dbReference type="NCBIfam" id="TIGR00361">
    <property type="entry name" value="ComEC_Rec2"/>
    <property type="match status" value="1"/>
</dbReference>
<feature type="transmembrane region" description="Helical" evidence="6">
    <location>
        <begin position="225"/>
        <end position="258"/>
    </location>
</feature>
<feature type="transmembrane region" description="Helical" evidence="6">
    <location>
        <begin position="437"/>
        <end position="456"/>
    </location>
</feature>
<reference evidence="8" key="1">
    <citation type="journal article" date="2014" name="Int. J. Syst. Evol. Microbiol.">
        <title>Complete genome sequence of Corynebacterium casei LMG S-19264T (=DSM 44701T), isolated from a smear-ripened cheese.</title>
        <authorList>
            <consortium name="US DOE Joint Genome Institute (JGI-PGF)"/>
            <person name="Walter F."/>
            <person name="Albersmeier A."/>
            <person name="Kalinowski J."/>
            <person name="Ruckert C."/>
        </authorList>
    </citation>
    <scope>NUCLEOTIDE SEQUENCE</scope>
    <source>
        <strain evidence="8">CGMCC 1.12777</strain>
    </source>
</reference>
<evidence type="ECO:0000256" key="3">
    <source>
        <dbReference type="ARBA" id="ARBA00022692"/>
    </source>
</evidence>
<feature type="transmembrane region" description="Helical" evidence="6">
    <location>
        <begin position="317"/>
        <end position="339"/>
    </location>
</feature>
<name>A0A8J2ZXB5_9BACL</name>
<dbReference type="CDD" id="cd07731">
    <property type="entry name" value="ComA-like_MBL-fold"/>
    <property type="match status" value="1"/>
</dbReference>
<organism evidence="8 9">
    <name type="scientific">Pullulanibacillus pueri</name>
    <dbReference type="NCBI Taxonomy" id="1437324"/>
    <lineage>
        <taxon>Bacteria</taxon>
        <taxon>Bacillati</taxon>
        <taxon>Bacillota</taxon>
        <taxon>Bacilli</taxon>
        <taxon>Bacillales</taxon>
        <taxon>Sporolactobacillaceae</taxon>
        <taxon>Pullulanibacillus</taxon>
    </lineage>
</organism>
<proteinExistence type="predicted"/>
<evidence type="ECO:0000256" key="6">
    <source>
        <dbReference type="SAM" id="Phobius"/>
    </source>
</evidence>
<dbReference type="Proteomes" id="UP000656813">
    <property type="component" value="Unassembled WGS sequence"/>
</dbReference>
<reference evidence="8" key="2">
    <citation type="submission" date="2020-09" db="EMBL/GenBank/DDBJ databases">
        <authorList>
            <person name="Sun Q."/>
            <person name="Zhou Y."/>
        </authorList>
    </citation>
    <scope>NUCLEOTIDE SEQUENCE</scope>
    <source>
        <strain evidence="8">CGMCC 1.12777</strain>
    </source>
</reference>
<dbReference type="EMBL" id="BMFV01000024">
    <property type="protein sequence ID" value="GGH84901.1"/>
    <property type="molecule type" value="Genomic_DNA"/>
</dbReference>
<feature type="transmembrane region" description="Helical" evidence="6">
    <location>
        <begin position="191"/>
        <end position="213"/>
    </location>
</feature>
<evidence type="ECO:0000313" key="9">
    <source>
        <dbReference type="Proteomes" id="UP000656813"/>
    </source>
</evidence>
<dbReference type="InterPro" id="IPR004477">
    <property type="entry name" value="ComEC_N"/>
</dbReference>
<feature type="transmembrane region" description="Helical" evidence="6">
    <location>
        <begin position="351"/>
        <end position="374"/>
    </location>
</feature>
<keyword evidence="3 6" id="KW-0812">Transmembrane</keyword>
<evidence type="ECO:0000259" key="7">
    <source>
        <dbReference type="SMART" id="SM00849"/>
    </source>
</evidence>
<dbReference type="Gene3D" id="3.60.15.10">
    <property type="entry name" value="Ribonuclease Z/Hydroxyacylglutathione hydrolase-like"/>
    <property type="match status" value="1"/>
</dbReference>
<dbReference type="SUPFAM" id="SSF56281">
    <property type="entry name" value="Metallo-hydrolase/oxidoreductase"/>
    <property type="match status" value="1"/>
</dbReference>
<dbReference type="InterPro" id="IPR001279">
    <property type="entry name" value="Metallo-B-lactamas"/>
</dbReference>
<protein>
    <submittedName>
        <fullName evidence="8">DNA internalization-related competence protein ComEC/Rec2</fullName>
    </submittedName>
</protein>
<evidence type="ECO:0000256" key="1">
    <source>
        <dbReference type="ARBA" id="ARBA00004651"/>
    </source>
</evidence>
<dbReference type="InterPro" id="IPR052159">
    <property type="entry name" value="Competence_DNA_uptake"/>
</dbReference>
<keyword evidence="9" id="KW-1185">Reference proteome</keyword>
<dbReference type="PANTHER" id="PTHR30619:SF1">
    <property type="entry name" value="RECOMBINATION PROTEIN 2"/>
    <property type="match status" value="1"/>
</dbReference>
<evidence type="ECO:0000256" key="5">
    <source>
        <dbReference type="ARBA" id="ARBA00023136"/>
    </source>
</evidence>
<dbReference type="SMART" id="SM00849">
    <property type="entry name" value="Lactamase_B"/>
    <property type="match status" value="1"/>
</dbReference>
<dbReference type="InterPro" id="IPR035681">
    <property type="entry name" value="ComA-like_MBL"/>
</dbReference>
<dbReference type="Pfam" id="PF03772">
    <property type="entry name" value="Competence"/>
    <property type="match status" value="1"/>
</dbReference>
<dbReference type="Pfam" id="PF00753">
    <property type="entry name" value="Lactamase_B"/>
    <property type="match status" value="1"/>
</dbReference>
<sequence length="731" mass="82207">MLSKHRGFALAFLAVFLFFTLDSVLQDHPTRLVAGSMNQRVQLDDRVLIDGDTMRTTVLLDGKERVQVTYKMKSKEDKQFLDAHLKIAQVCHFYGTLKRPDPVSNFDAFDYRQYLKHQGIYWEWELASYDQCYDPPSLTVFERLKRGRQKGIRFVSSHFPKPWANMVNALVFADKDDINPDLLDAYQNLGLIHLLAVSGLHVGVLIGLLYFCLLRLGFVKQHVHLFLLLVVLPAYVLLTGCTPSVIRAALMAAFLLSAPLSKIKLSPLTSLALACLFTLVFQPHTLYSVGFQLSYLITFALIVSVETMRHRSYSSIMQIFITTGIAEVIALPILLYNFYTVSLLSFLLNLIYIPLISLIILPGAWLTLCLTLSVPSIGSLINRGLNIVVRYMNEVLTLLNTFPSLTLSIGKPSIVGMTLLILGILAVFILWEKVNHWAIAFIFISFVLGIALIHWLSMEISPRGSVTFIDVGQGDAALIVLPHHQGVYLIDTGGSLPYPKAQWQKKKREYNVGREVILPQLKALGIHELTAVMITHRDFDHMEGIRGLIGNIPIKSLMVSNFFTPTKTERDWLKSLRNSGTHLIRVKAGEQWSVGQSHFQVLWPETKGKDTNDQSLVLRVNMGSLNWLFTGDLDQEGERGLLSQWQDIDADILKVGHHGSKTSSSEAFLKAVSPKLAIISVGKNNHYGHPSNEVIKRLEEQNIKTLRTDQKGAIRIEFTSQKVLSIKTVKP</sequence>
<accession>A0A8J2ZXB5</accession>
<keyword evidence="2" id="KW-1003">Cell membrane</keyword>
<evidence type="ECO:0000256" key="2">
    <source>
        <dbReference type="ARBA" id="ARBA00022475"/>
    </source>
</evidence>
<keyword evidence="4 6" id="KW-1133">Transmembrane helix</keyword>
<comment type="caution">
    <text evidence="8">The sequence shown here is derived from an EMBL/GenBank/DDBJ whole genome shotgun (WGS) entry which is preliminary data.</text>
</comment>
<dbReference type="InterPro" id="IPR036866">
    <property type="entry name" value="RibonucZ/Hydroxyglut_hydro"/>
</dbReference>
<comment type="subcellular location">
    <subcellularLocation>
        <location evidence="1">Cell membrane</location>
        <topology evidence="1">Multi-pass membrane protein</topology>
    </subcellularLocation>
</comment>
<keyword evidence="5 6" id="KW-0472">Membrane</keyword>
<dbReference type="InterPro" id="IPR004797">
    <property type="entry name" value="Competence_ComEC/Rec2"/>
</dbReference>
<dbReference type="InterPro" id="IPR025405">
    <property type="entry name" value="DUF4131"/>
</dbReference>
<gene>
    <name evidence="8" type="primary">comEC</name>
    <name evidence="8" type="ORF">GCM10007096_29040</name>
</gene>
<feature type="transmembrane region" description="Helical" evidence="6">
    <location>
        <begin position="414"/>
        <end position="431"/>
    </location>
</feature>
<dbReference type="PANTHER" id="PTHR30619">
    <property type="entry name" value="DNA INTERNALIZATION/COMPETENCE PROTEIN COMEC/REC2"/>
    <property type="match status" value="1"/>
</dbReference>
<dbReference type="Pfam" id="PF13567">
    <property type="entry name" value="DUF4131"/>
    <property type="match status" value="1"/>
</dbReference>
<dbReference type="AlphaFoldDB" id="A0A8J2ZXB5"/>
<dbReference type="NCBIfam" id="TIGR00360">
    <property type="entry name" value="ComEC_N-term"/>
    <property type="match status" value="1"/>
</dbReference>